<name>A0ABN8ZLQ3_RANTA</name>
<keyword evidence="3" id="KW-1185">Reference proteome</keyword>
<reference evidence="2" key="1">
    <citation type="submission" date="2023-04" db="EMBL/GenBank/DDBJ databases">
        <authorList>
            <consortium name="ELIXIR-Norway"/>
        </authorList>
    </citation>
    <scope>NUCLEOTIDE SEQUENCE [LARGE SCALE GENOMIC DNA]</scope>
</reference>
<evidence type="ECO:0000313" key="2">
    <source>
        <dbReference type="EMBL" id="CAI9174835.1"/>
    </source>
</evidence>
<feature type="region of interest" description="Disordered" evidence="1">
    <location>
        <begin position="1"/>
        <end position="120"/>
    </location>
</feature>
<sequence>MTQDVHLLTNRSKRMTAKQGADERFCTRRRRRKENTLIRESVVKTPEPKSSDKRKPLKHPLGVAHQGRLSPKGPCALHGPTGSLAGGSSDRNGTRSPVPVAALGATPWPSAQEGTGRQGQ</sequence>
<dbReference type="Proteomes" id="UP001176941">
    <property type="component" value="Chromosome 4"/>
</dbReference>
<evidence type="ECO:0000313" key="3">
    <source>
        <dbReference type="Proteomes" id="UP001176941"/>
    </source>
</evidence>
<organism evidence="2 3">
    <name type="scientific">Rangifer tarandus platyrhynchus</name>
    <name type="common">Svalbard reindeer</name>
    <dbReference type="NCBI Taxonomy" id="3082113"/>
    <lineage>
        <taxon>Eukaryota</taxon>
        <taxon>Metazoa</taxon>
        <taxon>Chordata</taxon>
        <taxon>Craniata</taxon>
        <taxon>Vertebrata</taxon>
        <taxon>Euteleostomi</taxon>
        <taxon>Mammalia</taxon>
        <taxon>Eutheria</taxon>
        <taxon>Laurasiatheria</taxon>
        <taxon>Artiodactyla</taxon>
        <taxon>Ruminantia</taxon>
        <taxon>Pecora</taxon>
        <taxon>Cervidae</taxon>
        <taxon>Odocoileinae</taxon>
        <taxon>Rangifer</taxon>
    </lineage>
</organism>
<accession>A0ABN8ZLQ3</accession>
<gene>
    <name evidence="2" type="ORF">MRATA1EN1_LOCUS23797</name>
</gene>
<dbReference type="EMBL" id="OX459940">
    <property type="protein sequence ID" value="CAI9174835.1"/>
    <property type="molecule type" value="Genomic_DNA"/>
</dbReference>
<proteinExistence type="predicted"/>
<protein>
    <submittedName>
        <fullName evidence="2">Uncharacterized protein</fullName>
    </submittedName>
</protein>
<evidence type="ECO:0000256" key="1">
    <source>
        <dbReference type="SAM" id="MobiDB-lite"/>
    </source>
</evidence>